<gene>
    <name evidence="2" type="ORF">S01H4_13261</name>
</gene>
<accession>X1A2L5</accession>
<keyword evidence="1" id="KW-1133">Transmembrane helix</keyword>
<proteinExistence type="predicted"/>
<evidence type="ECO:0008006" key="3">
    <source>
        <dbReference type="Google" id="ProtNLM"/>
    </source>
</evidence>
<evidence type="ECO:0000256" key="1">
    <source>
        <dbReference type="SAM" id="Phobius"/>
    </source>
</evidence>
<feature type="transmembrane region" description="Helical" evidence="1">
    <location>
        <begin position="12"/>
        <end position="30"/>
    </location>
</feature>
<reference evidence="2" key="1">
    <citation type="journal article" date="2014" name="Front. Microbiol.">
        <title>High frequency of phylogenetically diverse reductive dehalogenase-homologous genes in deep subseafloor sedimentary metagenomes.</title>
        <authorList>
            <person name="Kawai M."/>
            <person name="Futagami T."/>
            <person name="Toyoda A."/>
            <person name="Takaki Y."/>
            <person name="Nishi S."/>
            <person name="Hori S."/>
            <person name="Arai W."/>
            <person name="Tsubouchi T."/>
            <person name="Morono Y."/>
            <person name="Uchiyama I."/>
            <person name="Ito T."/>
            <person name="Fujiyama A."/>
            <person name="Inagaki F."/>
            <person name="Takami H."/>
        </authorList>
    </citation>
    <scope>NUCLEOTIDE SEQUENCE</scope>
    <source>
        <strain evidence="2">Expedition CK06-06</strain>
    </source>
</reference>
<sequence length="134" mass="15598">MLILNLGSGRGISHTILFIALSFIILHIAIKRKSYISLPFLIGMVTHLALDLPEVPLFFPFIEYDFLMIDDPLSYWFYKLFNDPLVYLTEIGGIVILLLILIGNKLFSVKELWDYLNRNVDFVNFKDKQKPFNL</sequence>
<comment type="caution">
    <text evidence="2">The sequence shown here is derived from an EMBL/GenBank/DDBJ whole genome shotgun (WGS) entry which is preliminary data.</text>
</comment>
<name>X1A2L5_9ZZZZ</name>
<dbReference type="EMBL" id="BART01005849">
    <property type="protein sequence ID" value="GAG54501.1"/>
    <property type="molecule type" value="Genomic_DNA"/>
</dbReference>
<keyword evidence="1" id="KW-0472">Membrane</keyword>
<evidence type="ECO:0000313" key="2">
    <source>
        <dbReference type="EMBL" id="GAG54501.1"/>
    </source>
</evidence>
<keyword evidence="1" id="KW-0812">Transmembrane</keyword>
<feature type="transmembrane region" description="Helical" evidence="1">
    <location>
        <begin position="84"/>
        <end position="102"/>
    </location>
</feature>
<dbReference type="InterPro" id="IPR007404">
    <property type="entry name" value="YdjM-like"/>
</dbReference>
<protein>
    <recommendedName>
        <fullName evidence="3">Metal-dependent hydrolase</fullName>
    </recommendedName>
</protein>
<dbReference type="AlphaFoldDB" id="X1A2L5"/>
<organism evidence="2">
    <name type="scientific">marine sediment metagenome</name>
    <dbReference type="NCBI Taxonomy" id="412755"/>
    <lineage>
        <taxon>unclassified sequences</taxon>
        <taxon>metagenomes</taxon>
        <taxon>ecological metagenomes</taxon>
    </lineage>
</organism>
<feature type="transmembrane region" description="Helical" evidence="1">
    <location>
        <begin position="42"/>
        <end position="64"/>
    </location>
</feature>
<dbReference type="Pfam" id="PF04307">
    <property type="entry name" value="YdjM"/>
    <property type="match status" value="1"/>
</dbReference>